<proteinExistence type="predicted"/>
<dbReference type="Proteomes" id="UP000829685">
    <property type="component" value="Unassembled WGS sequence"/>
</dbReference>
<evidence type="ECO:0000313" key="2">
    <source>
        <dbReference type="EMBL" id="KAI1856144.1"/>
    </source>
</evidence>
<feature type="region of interest" description="Disordered" evidence="1">
    <location>
        <begin position="31"/>
        <end position="70"/>
    </location>
</feature>
<organism evidence="2 3">
    <name type="scientific">Neoarthrinium moseri</name>
    <dbReference type="NCBI Taxonomy" id="1658444"/>
    <lineage>
        <taxon>Eukaryota</taxon>
        <taxon>Fungi</taxon>
        <taxon>Dikarya</taxon>
        <taxon>Ascomycota</taxon>
        <taxon>Pezizomycotina</taxon>
        <taxon>Sordariomycetes</taxon>
        <taxon>Xylariomycetidae</taxon>
        <taxon>Amphisphaeriales</taxon>
        <taxon>Apiosporaceae</taxon>
        <taxon>Neoarthrinium</taxon>
    </lineage>
</organism>
<protein>
    <submittedName>
        <fullName evidence="2">Uncharacterized protein</fullName>
    </submittedName>
</protein>
<evidence type="ECO:0000313" key="3">
    <source>
        <dbReference type="Proteomes" id="UP000829685"/>
    </source>
</evidence>
<dbReference type="EMBL" id="JAFIMR010000046">
    <property type="protein sequence ID" value="KAI1856144.1"/>
    <property type="molecule type" value="Genomic_DNA"/>
</dbReference>
<accession>A0A9P9WBD5</accession>
<reference evidence="2" key="1">
    <citation type="submission" date="2021-03" db="EMBL/GenBank/DDBJ databases">
        <title>Revisited historic fungal species revealed as producer of novel bioactive compounds through whole genome sequencing and comparative genomics.</title>
        <authorList>
            <person name="Vignolle G.A."/>
            <person name="Hochenegger N."/>
            <person name="Mach R.L."/>
            <person name="Mach-Aigner A.R."/>
            <person name="Javad Rahimi M."/>
            <person name="Salim K.A."/>
            <person name="Chan C.M."/>
            <person name="Lim L.B.L."/>
            <person name="Cai F."/>
            <person name="Druzhinina I.S."/>
            <person name="U'Ren J.M."/>
            <person name="Derntl C."/>
        </authorList>
    </citation>
    <scope>NUCLEOTIDE SEQUENCE</scope>
    <source>
        <strain evidence="2">TUCIM 5799</strain>
    </source>
</reference>
<evidence type="ECO:0000256" key="1">
    <source>
        <dbReference type="SAM" id="MobiDB-lite"/>
    </source>
</evidence>
<keyword evidence="3" id="KW-1185">Reference proteome</keyword>
<dbReference type="AlphaFoldDB" id="A0A9P9WBD5"/>
<gene>
    <name evidence="2" type="ORF">JX265_011859</name>
</gene>
<comment type="caution">
    <text evidence="2">The sequence shown here is derived from an EMBL/GenBank/DDBJ whole genome shotgun (WGS) entry which is preliminary data.</text>
</comment>
<sequence>MVVSQDGWIKTRGAQGRGTVRPCYAVGNKRIDGPQIERSQRNEQVGTRRRSGGRCSSGTDVSLAGEKPDRASGGLWGIIQWRCGSQFLSNSPYQAQVIVAVPRMPMPSLPSVLPFTA</sequence>
<name>A0A9P9WBD5_9PEZI</name>